<evidence type="ECO:0008006" key="3">
    <source>
        <dbReference type="Google" id="ProtNLM"/>
    </source>
</evidence>
<organism evidence="1 2">
    <name type="scientific">candidate division TA06 bacterium DG_78</name>
    <dbReference type="NCBI Taxonomy" id="1703772"/>
    <lineage>
        <taxon>Bacteria</taxon>
        <taxon>Bacteria division TA06</taxon>
    </lineage>
</organism>
<sequence>MAHAYTPGLKVLEYTTVTKQRRLPLPGEILVSEGEKIPGEKVVARTNLPGNVQTQNVAGLLGILPDEIEESMLKKISDTIKKDEVIAQSKGFFGLFKSQVKSPINGAIESISKITGQVILREPPIPVEVIAYIDGEVIEILKNEGVVLRTNGSFIQGIFGIGGETIGALTMAIAKPDEILDEKNIDKAFNNKIIIGGSIVTYDALVKARDVGVKGIVVGGIEDQTLKKFMGYDIGVAITGAENVGLTLVVTEGFGKMNMAERTFSLLKSLCDKRASINGATQIRAGVMRPEVIVPLEIAPSSKKTVDISTGTGLDIGMSVRIIREPYFGLIGTVVNLPVELAMIETEAKVRVLEVELADKRTVTLPRANVEIIEE</sequence>
<gene>
    <name evidence="1" type="ORF">AMJ52_03650</name>
</gene>
<name>A0A0S7YFV8_UNCT6</name>
<reference evidence="1 2" key="1">
    <citation type="journal article" date="2015" name="Microbiome">
        <title>Genomic resolution of linkages in carbon, nitrogen, and sulfur cycling among widespread estuary sediment bacteria.</title>
        <authorList>
            <person name="Baker B.J."/>
            <person name="Lazar C.S."/>
            <person name="Teske A.P."/>
            <person name="Dick G.J."/>
        </authorList>
    </citation>
    <scope>NUCLEOTIDE SEQUENCE [LARGE SCALE GENOMIC DNA]</scope>
    <source>
        <strain evidence="1">DG_78</strain>
    </source>
</reference>
<evidence type="ECO:0000313" key="2">
    <source>
        <dbReference type="Proteomes" id="UP000051012"/>
    </source>
</evidence>
<dbReference type="EMBL" id="LJNI01000033">
    <property type="protein sequence ID" value="KPJ73450.1"/>
    <property type="molecule type" value="Genomic_DNA"/>
</dbReference>
<dbReference type="Proteomes" id="UP000051012">
    <property type="component" value="Unassembled WGS sequence"/>
</dbReference>
<evidence type="ECO:0000313" key="1">
    <source>
        <dbReference type="EMBL" id="KPJ73450.1"/>
    </source>
</evidence>
<comment type="caution">
    <text evidence="1">The sequence shown here is derived from an EMBL/GenBank/DDBJ whole genome shotgun (WGS) entry which is preliminary data.</text>
</comment>
<proteinExistence type="predicted"/>
<accession>A0A0S7YFV8</accession>
<dbReference type="AlphaFoldDB" id="A0A0S7YFV8"/>
<protein>
    <recommendedName>
        <fullName evidence="3">KOW domain-containing protein</fullName>
    </recommendedName>
</protein>